<dbReference type="NCBIfam" id="TIGR00165">
    <property type="entry name" value="S18"/>
    <property type="match status" value="1"/>
</dbReference>
<keyword evidence="7" id="KW-1185">Reference proteome</keyword>
<dbReference type="PANTHER" id="PTHR13479:SF40">
    <property type="entry name" value="SMALL RIBOSOMAL SUBUNIT PROTEIN BS18M"/>
    <property type="match status" value="1"/>
</dbReference>
<comment type="caution">
    <text evidence="6">The sequence shown here is derived from an EMBL/GenBank/DDBJ whole genome shotgun (WGS) entry which is preliminary data.</text>
</comment>
<name>A0ABR4N6B3_9FUNG</name>
<protein>
    <recommendedName>
        <fullName evidence="4">Small ribosomal subunit protein bS18m</fullName>
    </recommendedName>
</protein>
<gene>
    <name evidence="6" type="ORF">HK105_205361</name>
</gene>
<dbReference type="Gene3D" id="4.10.640.10">
    <property type="entry name" value="Ribosomal protein S18"/>
    <property type="match status" value="1"/>
</dbReference>
<dbReference type="InterPro" id="IPR001648">
    <property type="entry name" value="Ribosomal_bS18"/>
</dbReference>
<evidence type="ECO:0000313" key="7">
    <source>
        <dbReference type="Proteomes" id="UP001527925"/>
    </source>
</evidence>
<proteinExistence type="inferred from homology"/>
<dbReference type="InterPro" id="IPR036870">
    <property type="entry name" value="Ribosomal_bS18_sf"/>
</dbReference>
<reference evidence="6 7" key="1">
    <citation type="submission" date="2023-09" db="EMBL/GenBank/DDBJ databases">
        <title>Pangenome analysis of Batrachochytrium dendrobatidis and related Chytrids.</title>
        <authorList>
            <person name="Yacoub M.N."/>
            <person name="Stajich J.E."/>
            <person name="James T.Y."/>
        </authorList>
    </citation>
    <scope>NUCLEOTIDE SEQUENCE [LARGE SCALE GENOMIC DNA]</scope>
    <source>
        <strain evidence="6 7">JEL0888</strain>
    </source>
</reference>
<sequence length="147" mass="16684">MARPSPVLSTAGTLLARLSTFGQLDSFETYGEENRAKDRSIEFGPRRAFKPKETYLPRDLNDRNVDKFIKKLGKPPVVDELKKLGIDPLKEYKNTQMLSHYVTTIGLIKPRSQTGLTAANQRKVARAIRRARAMGLMPFTYREQISS</sequence>
<organism evidence="6 7">
    <name type="scientific">Polyrhizophydium stewartii</name>
    <dbReference type="NCBI Taxonomy" id="2732419"/>
    <lineage>
        <taxon>Eukaryota</taxon>
        <taxon>Fungi</taxon>
        <taxon>Fungi incertae sedis</taxon>
        <taxon>Chytridiomycota</taxon>
        <taxon>Chytridiomycota incertae sedis</taxon>
        <taxon>Chytridiomycetes</taxon>
        <taxon>Rhizophydiales</taxon>
        <taxon>Rhizophydiales incertae sedis</taxon>
        <taxon>Polyrhizophydium</taxon>
    </lineage>
</organism>
<evidence type="ECO:0000256" key="1">
    <source>
        <dbReference type="ARBA" id="ARBA00005589"/>
    </source>
</evidence>
<dbReference type="HAMAP" id="MF_00270">
    <property type="entry name" value="Ribosomal_bS18"/>
    <property type="match status" value="1"/>
</dbReference>
<keyword evidence="2 5" id="KW-0689">Ribosomal protein</keyword>
<keyword evidence="3 5" id="KW-0687">Ribonucleoprotein</keyword>
<evidence type="ECO:0000256" key="2">
    <source>
        <dbReference type="ARBA" id="ARBA00022980"/>
    </source>
</evidence>
<dbReference type="Proteomes" id="UP001527925">
    <property type="component" value="Unassembled WGS sequence"/>
</dbReference>
<dbReference type="PANTHER" id="PTHR13479">
    <property type="entry name" value="30S RIBOSOMAL PROTEIN S18"/>
    <property type="match status" value="1"/>
</dbReference>
<accession>A0ABR4N6B3</accession>
<dbReference type="PRINTS" id="PR00974">
    <property type="entry name" value="RIBOSOMALS18"/>
</dbReference>
<evidence type="ECO:0000256" key="5">
    <source>
        <dbReference type="RuleBase" id="RU003910"/>
    </source>
</evidence>
<comment type="similarity">
    <text evidence="1 5">Belongs to the bacterial ribosomal protein bS18 family.</text>
</comment>
<dbReference type="SUPFAM" id="SSF46911">
    <property type="entry name" value="Ribosomal protein S18"/>
    <property type="match status" value="1"/>
</dbReference>
<dbReference type="Pfam" id="PF01084">
    <property type="entry name" value="Ribosomal_S18"/>
    <property type="match status" value="1"/>
</dbReference>
<evidence type="ECO:0000313" key="6">
    <source>
        <dbReference type="EMBL" id="KAL2915039.1"/>
    </source>
</evidence>
<evidence type="ECO:0000256" key="3">
    <source>
        <dbReference type="ARBA" id="ARBA00023274"/>
    </source>
</evidence>
<evidence type="ECO:0000256" key="4">
    <source>
        <dbReference type="ARBA" id="ARBA00035264"/>
    </source>
</evidence>
<dbReference type="EMBL" id="JADGIZ020000027">
    <property type="protein sequence ID" value="KAL2915039.1"/>
    <property type="molecule type" value="Genomic_DNA"/>
</dbReference>